<sequence length="82" mass="9311">MDAMLPTCLHQEVVFVDMANVDTRPSEILFTIGIYATYFFHTREINATTVMPSPPLTLSKSRADDFYSICWVTNSLTTRFVA</sequence>
<gene>
    <name evidence="1" type="ORF">PsorP6_012214</name>
</gene>
<evidence type="ECO:0000313" key="2">
    <source>
        <dbReference type="Proteomes" id="UP001163321"/>
    </source>
</evidence>
<proteinExistence type="predicted"/>
<protein>
    <submittedName>
        <fullName evidence="1">Uncharacterized protein</fullName>
    </submittedName>
</protein>
<organism evidence="1 2">
    <name type="scientific">Peronosclerospora sorghi</name>
    <dbReference type="NCBI Taxonomy" id="230839"/>
    <lineage>
        <taxon>Eukaryota</taxon>
        <taxon>Sar</taxon>
        <taxon>Stramenopiles</taxon>
        <taxon>Oomycota</taxon>
        <taxon>Peronosporomycetes</taxon>
        <taxon>Peronosporales</taxon>
        <taxon>Peronosporaceae</taxon>
        <taxon>Peronosclerospora</taxon>
    </lineage>
</organism>
<evidence type="ECO:0000313" key="1">
    <source>
        <dbReference type="EMBL" id="KAI9918533.1"/>
    </source>
</evidence>
<keyword evidence="2" id="KW-1185">Reference proteome</keyword>
<dbReference type="EMBL" id="CM047591">
    <property type="protein sequence ID" value="KAI9918533.1"/>
    <property type="molecule type" value="Genomic_DNA"/>
</dbReference>
<dbReference type="Proteomes" id="UP001163321">
    <property type="component" value="Chromosome 12"/>
</dbReference>
<name>A0ACC0WI51_9STRA</name>
<accession>A0ACC0WI51</accession>
<comment type="caution">
    <text evidence="1">The sequence shown here is derived from an EMBL/GenBank/DDBJ whole genome shotgun (WGS) entry which is preliminary data.</text>
</comment>
<reference evidence="1 2" key="1">
    <citation type="journal article" date="2022" name="bioRxiv">
        <title>The genome of the oomycete Peronosclerospora sorghi, a cosmopolitan pathogen of maize and sorghum, is inflated with dispersed pseudogenes.</title>
        <authorList>
            <person name="Fletcher K."/>
            <person name="Martin F."/>
            <person name="Isakeit T."/>
            <person name="Cavanaugh K."/>
            <person name="Magill C."/>
            <person name="Michelmore R."/>
        </authorList>
    </citation>
    <scope>NUCLEOTIDE SEQUENCE [LARGE SCALE GENOMIC DNA]</scope>
    <source>
        <strain evidence="1">P6</strain>
    </source>
</reference>